<dbReference type="AlphaFoldDB" id="A0A2V2N8U3"/>
<dbReference type="OrthoDB" id="376553at2157"/>
<feature type="domain" description="SnoaL-like" evidence="1">
    <location>
        <begin position="13"/>
        <end position="120"/>
    </location>
</feature>
<organism evidence="2 3">
    <name type="scientific">Methanospirillum lacunae</name>
    <dbReference type="NCBI Taxonomy" id="668570"/>
    <lineage>
        <taxon>Archaea</taxon>
        <taxon>Methanobacteriati</taxon>
        <taxon>Methanobacteriota</taxon>
        <taxon>Stenosarchaea group</taxon>
        <taxon>Methanomicrobia</taxon>
        <taxon>Methanomicrobiales</taxon>
        <taxon>Methanospirillaceae</taxon>
        <taxon>Methanospirillum</taxon>
    </lineage>
</organism>
<dbReference type="Gene3D" id="3.10.450.50">
    <property type="match status" value="1"/>
</dbReference>
<dbReference type="RefSeq" id="WP_109969322.1">
    <property type="nucleotide sequence ID" value="NZ_CP176093.1"/>
</dbReference>
<proteinExistence type="predicted"/>
<dbReference type="InterPro" id="IPR037401">
    <property type="entry name" value="SnoaL-like"/>
</dbReference>
<sequence>MENNQSLVILAAQKYLSVVKGGSIDTWMDIWADDAVVEFPYSPDPFPRRLEGKDAIYAYYKNIAPLFELREENPFVTYLSSDPLVGVVEISLRFFISSTKKEYNQDYICIIKVRDDGRIIFFREYSDPVRGQKALLPDEVPAS</sequence>
<dbReference type="Proteomes" id="UP000245657">
    <property type="component" value="Unassembled WGS sequence"/>
</dbReference>
<evidence type="ECO:0000259" key="1">
    <source>
        <dbReference type="Pfam" id="PF12680"/>
    </source>
</evidence>
<gene>
    <name evidence="2" type="ORF">DK846_12735</name>
</gene>
<keyword evidence="3" id="KW-1185">Reference proteome</keyword>
<protein>
    <recommendedName>
        <fullName evidence="1">SnoaL-like domain-containing protein</fullName>
    </recommendedName>
</protein>
<comment type="caution">
    <text evidence="2">The sequence shown here is derived from an EMBL/GenBank/DDBJ whole genome shotgun (WGS) entry which is preliminary data.</text>
</comment>
<dbReference type="EMBL" id="QGMY01000008">
    <property type="protein sequence ID" value="PWR71703.1"/>
    <property type="molecule type" value="Genomic_DNA"/>
</dbReference>
<evidence type="ECO:0000313" key="2">
    <source>
        <dbReference type="EMBL" id="PWR71703.1"/>
    </source>
</evidence>
<accession>A0A2V2N8U3</accession>
<dbReference type="GeneID" id="97550127"/>
<dbReference type="SUPFAM" id="SSF54427">
    <property type="entry name" value="NTF2-like"/>
    <property type="match status" value="1"/>
</dbReference>
<dbReference type="InterPro" id="IPR032710">
    <property type="entry name" value="NTF2-like_dom_sf"/>
</dbReference>
<name>A0A2V2N8U3_9EURY</name>
<evidence type="ECO:0000313" key="3">
    <source>
        <dbReference type="Proteomes" id="UP000245657"/>
    </source>
</evidence>
<dbReference type="Pfam" id="PF12680">
    <property type="entry name" value="SnoaL_2"/>
    <property type="match status" value="1"/>
</dbReference>
<reference evidence="2 3" key="1">
    <citation type="submission" date="2018-05" db="EMBL/GenBank/DDBJ databases">
        <title>Draft genome of Methanospirillum lacunae Ki8-1.</title>
        <authorList>
            <person name="Dueholm M.S."/>
            <person name="Nielsen P.H."/>
            <person name="Bakmann L.F."/>
            <person name="Otzen D.E."/>
        </authorList>
    </citation>
    <scope>NUCLEOTIDE SEQUENCE [LARGE SCALE GENOMIC DNA]</scope>
    <source>
        <strain evidence="2 3">Ki8-1</strain>
    </source>
</reference>